<dbReference type="InterPro" id="IPR016162">
    <property type="entry name" value="Ald_DH_N"/>
</dbReference>
<dbReference type="Gene3D" id="3.40.309.10">
    <property type="entry name" value="Aldehyde Dehydrogenase, Chain A, domain 2"/>
    <property type="match status" value="1"/>
</dbReference>
<dbReference type="Gene3D" id="3.40.605.10">
    <property type="entry name" value="Aldehyde Dehydrogenase, Chain A, domain 1"/>
    <property type="match status" value="1"/>
</dbReference>
<dbReference type="PROSITE" id="PS00070">
    <property type="entry name" value="ALDEHYDE_DEHYDR_CYS"/>
    <property type="match status" value="1"/>
</dbReference>
<evidence type="ECO:0000313" key="6">
    <source>
        <dbReference type="EMBL" id="MFC7339165.1"/>
    </source>
</evidence>
<dbReference type="InterPro" id="IPR016161">
    <property type="entry name" value="Ald_DH/histidinol_DH"/>
</dbReference>
<dbReference type="EC" id="1.2.1.-" evidence="6"/>
<feature type="active site" evidence="3">
    <location>
        <position position="248"/>
    </location>
</feature>
<dbReference type="InterPro" id="IPR029510">
    <property type="entry name" value="Ald_DH_CS_GLU"/>
</dbReference>
<name>A0ABW2LDF8_9BACT</name>
<evidence type="ECO:0000259" key="5">
    <source>
        <dbReference type="Pfam" id="PF00171"/>
    </source>
</evidence>
<dbReference type="PROSITE" id="PS00687">
    <property type="entry name" value="ALDEHYDE_DEHYDR_GLU"/>
    <property type="match status" value="1"/>
</dbReference>
<comment type="caution">
    <text evidence="6">The sequence shown here is derived from an EMBL/GenBank/DDBJ whole genome shotgun (WGS) entry which is preliminary data.</text>
</comment>
<keyword evidence="7" id="KW-1185">Reference proteome</keyword>
<proteinExistence type="inferred from homology"/>
<dbReference type="InterPro" id="IPR016163">
    <property type="entry name" value="Ald_DH_C"/>
</dbReference>
<dbReference type="RefSeq" id="WP_379715452.1">
    <property type="nucleotide sequence ID" value="NZ_JBHTBS010000013.1"/>
</dbReference>
<dbReference type="GO" id="GO:0016491">
    <property type="term" value="F:oxidoreductase activity"/>
    <property type="evidence" value="ECO:0007669"/>
    <property type="project" value="UniProtKB-KW"/>
</dbReference>
<comment type="similarity">
    <text evidence="1 4">Belongs to the aldehyde dehydrogenase family.</text>
</comment>
<evidence type="ECO:0000256" key="3">
    <source>
        <dbReference type="PROSITE-ProRule" id="PRU10007"/>
    </source>
</evidence>
<dbReference type="EMBL" id="JBHTBS010000013">
    <property type="protein sequence ID" value="MFC7339165.1"/>
    <property type="molecule type" value="Genomic_DNA"/>
</dbReference>
<keyword evidence="2 4" id="KW-0560">Oxidoreductase</keyword>
<dbReference type="InterPro" id="IPR015590">
    <property type="entry name" value="Aldehyde_DH_dom"/>
</dbReference>
<evidence type="ECO:0000256" key="2">
    <source>
        <dbReference type="ARBA" id="ARBA00023002"/>
    </source>
</evidence>
<sequence length="478" mass="52091">MIQYSNYINGTFVDSEGAERITVTNPATGEVISEVPESSSEQVEAAIRAAEAAQPGWAALPAAARAKHLHQLAAKLREKVEALARVITEEQGKTLPLARVEVNFTADYIDYMAEWGRRIEGEIMESDRPKENIFLFRKPLGVVVGILPWNFPFFLIARKLAPALICGNSIVIKPSEETPNNAFEFFKVLHETDLPAGIANLVSGYGASVGRTLTESPKVAMVSFTGSVETGTRIMAAAAENITRVNLELGGKAPAIVTDKADLELAATAIQASRVINSGQVCNCAERIYVQRGVAESFTAKLVEKMKAARYGNPLEDETLDFGPMINQAGYEKVVDLLDRAVKDGAKILCGGKRGAGDDGYFFEPTVVANCNQQMDIVRKEIFGPVVPIVVFDELDEAIAMANDTEYGLTSSVYSNDINEAMNLVEALKFGETYINRENFEAMQGYHAGWRKSGIGGADGKHGLYEFLQTQVVYLQRS</sequence>
<dbReference type="NCBIfam" id="NF007497">
    <property type="entry name" value="PRK10090.1"/>
    <property type="match status" value="1"/>
</dbReference>
<dbReference type="InterPro" id="IPR050740">
    <property type="entry name" value="Aldehyde_DH_Superfamily"/>
</dbReference>
<dbReference type="SUPFAM" id="SSF53720">
    <property type="entry name" value="ALDH-like"/>
    <property type="match status" value="1"/>
</dbReference>
<reference evidence="7" key="1">
    <citation type="journal article" date="2019" name="Int. J. Syst. Evol. Microbiol.">
        <title>The Global Catalogue of Microorganisms (GCM) 10K type strain sequencing project: providing services to taxonomists for standard genome sequencing and annotation.</title>
        <authorList>
            <consortium name="The Broad Institute Genomics Platform"/>
            <consortium name="The Broad Institute Genome Sequencing Center for Infectious Disease"/>
            <person name="Wu L."/>
            <person name="Ma J."/>
        </authorList>
    </citation>
    <scope>NUCLEOTIDE SEQUENCE [LARGE SCALE GENOMIC DNA]</scope>
    <source>
        <strain evidence="7">CGMCC 4.1467</strain>
    </source>
</reference>
<evidence type="ECO:0000313" key="7">
    <source>
        <dbReference type="Proteomes" id="UP001596472"/>
    </source>
</evidence>
<organism evidence="6 7">
    <name type="scientific">Haloferula chungangensis</name>
    <dbReference type="NCBI Taxonomy" id="1048331"/>
    <lineage>
        <taxon>Bacteria</taxon>
        <taxon>Pseudomonadati</taxon>
        <taxon>Verrucomicrobiota</taxon>
        <taxon>Verrucomicrobiia</taxon>
        <taxon>Verrucomicrobiales</taxon>
        <taxon>Verrucomicrobiaceae</taxon>
        <taxon>Haloferula</taxon>
    </lineage>
</organism>
<evidence type="ECO:0000256" key="1">
    <source>
        <dbReference type="ARBA" id="ARBA00009986"/>
    </source>
</evidence>
<feature type="domain" description="Aldehyde dehydrogenase" evidence="5">
    <location>
        <begin position="12"/>
        <end position="473"/>
    </location>
</feature>
<evidence type="ECO:0000256" key="4">
    <source>
        <dbReference type="RuleBase" id="RU003345"/>
    </source>
</evidence>
<dbReference type="PANTHER" id="PTHR43353:SF5">
    <property type="entry name" value="SUCCINATE-SEMIALDEHYDE DEHYDROGENASE, MITOCHONDRIAL"/>
    <property type="match status" value="1"/>
</dbReference>
<protein>
    <submittedName>
        <fullName evidence="6">Aldehyde dehydrogenase</fullName>
        <ecNumber evidence="6">1.2.1.-</ecNumber>
    </submittedName>
</protein>
<dbReference type="InterPro" id="IPR016160">
    <property type="entry name" value="Ald_DH_CS_CYS"/>
</dbReference>
<accession>A0ABW2LDF8</accession>
<dbReference type="Proteomes" id="UP001596472">
    <property type="component" value="Unassembled WGS sequence"/>
</dbReference>
<dbReference type="CDD" id="cd07088">
    <property type="entry name" value="ALDH_LactADH-AldA"/>
    <property type="match status" value="1"/>
</dbReference>
<dbReference type="Pfam" id="PF00171">
    <property type="entry name" value="Aldedh"/>
    <property type="match status" value="1"/>
</dbReference>
<dbReference type="PANTHER" id="PTHR43353">
    <property type="entry name" value="SUCCINATE-SEMIALDEHYDE DEHYDROGENASE, MITOCHONDRIAL"/>
    <property type="match status" value="1"/>
</dbReference>
<gene>
    <name evidence="6" type="primary">aldA</name>
    <name evidence="6" type="ORF">ACFQY0_18370</name>
</gene>